<sequence length="173" mass="19551">MRDRPVLVHGFSVGGYLYSQVLHQMETNVDYSSVKDRILGQVFDSPVSFSGIPHGVSNAAMKNPALRSLMKSTIQAYLKTTAKYTTDIYLARQQLFYNNPVRSPTLLLYSKTDEVADAKICEHASNMWENLGMDVTSVCWDNSPHVSHFYVHQKEYVQAVESFADRVLKPVTV</sequence>
<keyword evidence="2" id="KW-1185">Reference proteome</keyword>
<dbReference type="InterPro" id="IPR008547">
    <property type="entry name" value="DUF829_TMEM53"/>
</dbReference>
<dbReference type="Pfam" id="PF05705">
    <property type="entry name" value="DUF829"/>
    <property type="match status" value="1"/>
</dbReference>
<dbReference type="PANTHER" id="PTHR20908">
    <property type="entry name" value="LD15586P"/>
    <property type="match status" value="1"/>
</dbReference>
<dbReference type="PhylomeDB" id="A7RGU8"/>
<dbReference type="InterPro" id="IPR029058">
    <property type="entry name" value="AB_hydrolase_fold"/>
</dbReference>
<dbReference type="AlphaFoldDB" id="A7RGU8"/>
<dbReference type="Gene3D" id="3.40.50.1820">
    <property type="entry name" value="alpha/beta hydrolase"/>
    <property type="match status" value="1"/>
</dbReference>
<organism evidence="1 2">
    <name type="scientific">Nematostella vectensis</name>
    <name type="common">Starlet sea anemone</name>
    <dbReference type="NCBI Taxonomy" id="45351"/>
    <lineage>
        <taxon>Eukaryota</taxon>
        <taxon>Metazoa</taxon>
        <taxon>Cnidaria</taxon>
        <taxon>Anthozoa</taxon>
        <taxon>Hexacorallia</taxon>
        <taxon>Actiniaria</taxon>
        <taxon>Edwardsiidae</taxon>
        <taxon>Nematostella</taxon>
    </lineage>
</organism>
<proteinExistence type="predicted"/>
<accession>A7RGU8</accession>
<dbReference type="SUPFAM" id="SSF53474">
    <property type="entry name" value="alpha/beta-Hydrolases"/>
    <property type="match status" value="1"/>
</dbReference>
<dbReference type="STRING" id="45351.A7RGU8"/>
<dbReference type="OMA" id="CEHASNM"/>
<name>A7RGU8_NEMVE</name>
<dbReference type="Proteomes" id="UP000001593">
    <property type="component" value="Unassembled WGS sequence"/>
</dbReference>
<dbReference type="PANTHER" id="PTHR20908:SF1">
    <property type="entry name" value="LD15586P"/>
    <property type="match status" value="1"/>
</dbReference>
<reference evidence="1 2" key="1">
    <citation type="journal article" date="2007" name="Science">
        <title>Sea anemone genome reveals ancestral eumetazoan gene repertoire and genomic organization.</title>
        <authorList>
            <person name="Putnam N.H."/>
            <person name="Srivastava M."/>
            <person name="Hellsten U."/>
            <person name="Dirks B."/>
            <person name="Chapman J."/>
            <person name="Salamov A."/>
            <person name="Terry A."/>
            <person name="Shapiro H."/>
            <person name="Lindquist E."/>
            <person name="Kapitonov V.V."/>
            <person name="Jurka J."/>
            <person name="Genikhovich G."/>
            <person name="Grigoriev I.V."/>
            <person name="Lucas S.M."/>
            <person name="Steele R.E."/>
            <person name="Finnerty J.R."/>
            <person name="Technau U."/>
            <person name="Martindale M.Q."/>
            <person name="Rokhsar D.S."/>
        </authorList>
    </citation>
    <scope>NUCLEOTIDE SEQUENCE [LARGE SCALE GENOMIC DNA]</scope>
    <source>
        <strain evidence="2">CH2 X CH6</strain>
    </source>
</reference>
<evidence type="ECO:0000313" key="1">
    <source>
        <dbReference type="EMBL" id="EDO49233.1"/>
    </source>
</evidence>
<gene>
    <name evidence="1" type="ORF">NEMVEDRAFT_v1g158478</name>
</gene>
<dbReference type="KEGG" id="nve:5521380"/>
<protein>
    <submittedName>
        <fullName evidence="1">Uncharacterized protein</fullName>
    </submittedName>
</protein>
<evidence type="ECO:0000313" key="2">
    <source>
        <dbReference type="Proteomes" id="UP000001593"/>
    </source>
</evidence>
<dbReference type="EMBL" id="DS469510">
    <property type="protein sequence ID" value="EDO49233.1"/>
    <property type="molecule type" value="Genomic_DNA"/>
</dbReference>
<dbReference type="eggNOG" id="KOG2521">
    <property type="taxonomic scope" value="Eukaryota"/>
</dbReference>
<dbReference type="HOGENOM" id="CLU_1549461_0_0_1"/>
<dbReference type="InParanoid" id="A7RGU8"/>